<proteinExistence type="predicted"/>
<evidence type="ECO:0000313" key="2">
    <source>
        <dbReference type="Proteomes" id="UP001157133"/>
    </source>
</evidence>
<protein>
    <submittedName>
        <fullName evidence="1">Uncharacterized protein</fullName>
    </submittedName>
</protein>
<dbReference type="RefSeq" id="WP_284209088.1">
    <property type="nucleotide sequence ID" value="NZ_BSSU01000018.1"/>
</dbReference>
<dbReference type="Gene3D" id="3.30.70.100">
    <property type="match status" value="1"/>
</dbReference>
<comment type="caution">
    <text evidence="1">The sequence shown here is derived from an EMBL/GenBank/DDBJ whole genome shotgun (WGS) entry which is preliminary data.</text>
</comment>
<gene>
    <name evidence="1" type="ORF">theurythT_30660</name>
</gene>
<name>A0ABQ6H631_9GAMM</name>
<evidence type="ECO:0000313" key="1">
    <source>
        <dbReference type="EMBL" id="GLX83613.1"/>
    </source>
</evidence>
<keyword evidence="2" id="KW-1185">Reference proteome</keyword>
<organism evidence="1 2">
    <name type="scientific">Thalassotalea eurytherma</name>
    <dbReference type="NCBI Taxonomy" id="1144278"/>
    <lineage>
        <taxon>Bacteria</taxon>
        <taxon>Pseudomonadati</taxon>
        <taxon>Pseudomonadota</taxon>
        <taxon>Gammaproteobacteria</taxon>
        <taxon>Alteromonadales</taxon>
        <taxon>Colwelliaceae</taxon>
        <taxon>Thalassotalea</taxon>
    </lineage>
</organism>
<dbReference type="EMBL" id="BSSU01000018">
    <property type="protein sequence ID" value="GLX83613.1"/>
    <property type="molecule type" value="Genomic_DNA"/>
</dbReference>
<reference evidence="1 2" key="1">
    <citation type="submission" date="2023-03" db="EMBL/GenBank/DDBJ databases">
        <title>Draft genome sequence of Thalassotalea eurytherma JCM 18482T.</title>
        <authorList>
            <person name="Sawabe T."/>
        </authorList>
    </citation>
    <scope>NUCLEOTIDE SEQUENCE [LARGE SCALE GENOMIC DNA]</scope>
    <source>
        <strain evidence="1 2">JCM 18482</strain>
    </source>
</reference>
<dbReference type="Proteomes" id="UP001157133">
    <property type="component" value="Unassembled WGS sequence"/>
</dbReference>
<accession>A0ABQ6H631</accession>
<sequence length="130" mass="14864">MTTAFIEAKQLKLAIQRIPEQSEITLTVLIKCRTIAYYKENPIAASGIEALDKFVKLIKPILNQVDAQLTYQSKHCLNISDEERTSWNYQLRFSFANITSVLSLLSLEAYHDVLKHFYAGADQFDTVVSY</sequence>